<sequence>MGFAGKPSQACEPCRLKRRKCDQKKPRCSPCTRMDIASCEYRSLRVLKIMDETLKVKEKADRRNTIPKNQPERQLQEPLRNVVQPIPENIPLPLEATAIGYFFSIFSHSGTFAYLPEFSSSLVKDVKITQALCASALGSMALQHRDDNLSRIARQYYASSLVQTNRLLSQPETVILDSTLLCVLLLSAFEALCFHNGSDPENWTAHIRGSSQLLVLRGKRQFESHFGRLLFHHAGVNVLIDSIVHHKSVSPELDRLFGYVTSSPWPDAVSKGIMSLLWRIAVLSPKMQNMTASEVLKETFTLHDQASMLRKSLCEMAPFEVVYTMDNNQETYNIHTFEGVMHRYQDQQTARLYNDARLINLTLLQWIVSAFQRRSDTESSCPNHDIDCIFLNERDYTMEKALVESAALVGDILASVPYYLNLLESQHSTEVRYLIWPLTTILSFDICPPLARDYIKDRLMVLGYKYNMRQAVEVAKMLDQRDHLQNFMHIIHMS</sequence>
<dbReference type="InterPro" id="IPR001138">
    <property type="entry name" value="Zn2Cys6_DnaBD"/>
</dbReference>
<dbReference type="GO" id="GO:0000981">
    <property type="term" value="F:DNA-binding transcription factor activity, RNA polymerase II-specific"/>
    <property type="evidence" value="ECO:0007669"/>
    <property type="project" value="InterPro"/>
</dbReference>
<dbReference type="Pfam" id="PF00172">
    <property type="entry name" value="Zn_clus"/>
    <property type="match status" value="1"/>
</dbReference>
<evidence type="ECO:0000313" key="3">
    <source>
        <dbReference type="EMBL" id="OBS29600.1"/>
    </source>
</evidence>
<gene>
    <name evidence="3" type="ORF">FPOA_03536</name>
</gene>
<dbReference type="STRING" id="36050.A0A1B8BA35"/>
<comment type="caution">
    <text evidence="3">The sequence shown here is derived from an EMBL/GenBank/DDBJ whole genome shotgun (WGS) entry which is preliminary data.</text>
</comment>
<dbReference type="CDD" id="cd00067">
    <property type="entry name" value="GAL4"/>
    <property type="match status" value="1"/>
</dbReference>
<dbReference type="GO" id="GO:0008270">
    <property type="term" value="F:zinc ion binding"/>
    <property type="evidence" value="ECO:0007669"/>
    <property type="project" value="InterPro"/>
</dbReference>
<evidence type="ECO:0000313" key="4">
    <source>
        <dbReference type="Proteomes" id="UP000091967"/>
    </source>
</evidence>
<dbReference type="InterPro" id="IPR036864">
    <property type="entry name" value="Zn2-C6_fun-type_DNA-bd_sf"/>
</dbReference>
<dbReference type="PANTHER" id="PTHR38791">
    <property type="entry name" value="ZN(II)2CYS6 TRANSCRIPTION FACTOR (EUROFUNG)-RELATED-RELATED"/>
    <property type="match status" value="1"/>
</dbReference>
<dbReference type="SUPFAM" id="SSF57701">
    <property type="entry name" value="Zn2/Cys6 DNA-binding domain"/>
    <property type="match status" value="1"/>
</dbReference>
<dbReference type="Proteomes" id="UP000091967">
    <property type="component" value="Unassembled WGS sequence"/>
</dbReference>
<name>A0A1B8BA35_FUSPO</name>
<accession>A0A1B8BA35</accession>
<reference evidence="3 4" key="1">
    <citation type="submission" date="2016-06" db="EMBL/GenBank/DDBJ databases">
        <title>Living apart together: crosstalk between the core and supernumerary genomes in a fungal plant pathogen.</title>
        <authorList>
            <person name="Vanheule A."/>
            <person name="Audenaert K."/>
            <person name="Warris S."/>
            <person name="Van De Geest H."/>
            <person name="Schijlen E."/>
            <person name="Hofte M."/>
            <person name="De Saeger S."/>
            <person name="Haesaert G."/>
            <person name="Waalwijk C."/>
            <person name="Van Der Lee T."/>
        </authorList>
    </citation>
    <scope>NUCLEOTIDE SEQUENCE [LARGE SCALE GENOMIC DNA]</scope>
    <source>
        <strain evidence="3 4">2516</strain>
    </source>
</reference>
<evidence type="ECO:0000256" key="1">
    <source>
        <dbReference type="ARBA" id="ARBA00023242"/>
    </source>
</evidence>
<feature type="domain" description="Zn(2)-C6 fungal-type" evidence="2">
    <location>
        <begin position="10"/>
        <end position="41"/>
    </location>
</feature>
<organism evidence="3 4">
    <name type="scientific">Fusarium poae</name>
    <dbReference type="NCBI Taxonomy" id="36050"/>
    <lineage>
        <taxon>Eukaryota</taxon>
        <taxon>Fungi</taxon>
        <taxon>Dikarya</taxon>
        <taxon>Ascomycota</taxon>
        <taxon>Pezizomycotina</taxon>
        <taxon>Sordariomycetes</taxon>
        <taxon>Hypocreomycetidae</taxon>
        <taxon>Hypocreales</taxon>
        <taxon>Nectriaceae</taxon>
        <taxon>Fusarium</taxon>
    </lineage>
</organism>
<keyword evidence="1" id="KW-0539">Nucleus</keyword>
<dbReference type="EMBL" id="LYXU01000001">
    <property type="protein sequence ID" value="OBS29600.1"/>
    <property type="molecule type" value="Genomic_DNA"/>
</dbReference>
<protein>
    <recommendedName>
        <fullName evidence="2">Zn(2)-C6 fungal-type domain-containing protein</fullName>
    </recommendedName>
</protein>
<evidence type="ECO:0000259" key="2">
    <source>
        <dbReference type="PROSITE" id="PS50048"/>
    </source>
</evidence>
<dbReference type="PROSITE" id="PS00463">
    <property type="entry name" value="ZN2_CY6_FUNGAL_1"/>
    <property type="match status" value="1"/>
</dbReference>
<dbReference type="AlphaFoldDB" id="A0A1B8BA35"/>
<dbReference type="SMART" id="SM00066">
    <property type="entry name" value="GAL4"/>
    <property type="match status" value="1"/>
</dbReference>
<dbReference type="Gene3D" id="4.10.240.10">
    <property type="entry name" value="Zn(2)-C6 fungal-type DNA-binding domain"/>
    <property type="match status" value="1"/>
</dbReference>
<dbReference type="InterPro" id="IPR053175">
    <property type="entry name" value="DHMBA_Reg_Transcription_Factor"/>
</dbReference>
<proteinExistence type="predicted"/>
<dbReference type="PROSITE" id="PS50048">
    <property type="entry name" value="ZN2_CY6_FUNGAL_2"/>
    <property type="match status" value="1"/>
</dbReference>
<dbReference type="OMA" id="SCGEYLE"/>
<keyword evidence="4" id="KW-1185">Reference proteome</keyword>